<dbReference type="KEGG" id="pgri:PgNI_04408"/>
<evidence type="ECO:0000256" key="1">
    <source>
        <dbReference type="SAM" id="SignalP"/>
    </source>
</evidence>
<sequence>MKLNALFAAAFIALFAPGVIALWDLLPSAEQVGKLVPSAEQIGKWVLSKEQIDALFFYQCQVTIYYPGAERGKLLKYLAEPGEPIPLPKFQGKLYYAISDSGCKYREYSKGDPWPKGLKGYKAFAAF</sequence>
<reference evidence="3" key="1">
    <citation type="journal article" date="2019" name="Mol. Biol. Evol.">
        <title>Blast fungal genomes show frequent chromosomal changes, gene gains and losses, and effector gene turnover.</title>
        <authorList>
            <person name="Gomez Luciano L.B."/>
            <person name="Jason Tsai I."/>
            <person name="Chuma I."/>
            <person name="Tosa Y."/>
            <person name="Chen Y.H."/>
            <person name="Li J.Y."/>
            <person name="Li M.Y."/>
            <person name="Jade Lu M.Y."/>
            <person name="Nakayashiki H."/>
            <person name="Li W.H."/>
        </authorList>
    </citation>
    <scope>NUCLEOTIDE SEQUENCE</scope>
    <source>
        <strain evidence="3">NI907</strain>
    </source>
</reference>
<organism evidence="2 3">
    <name type="scientific">Pyricularia grisea</name>
    <name type="common">Crabgrass-specific blast fungus</name>
    <name type="synonym">Magnaporthe grisea</name>
    <dbReference type="NCBI Taxonomy" id="148305"/>
    <lineage>
        <taxon>Eukaryota</taxon>
        <taxon>Fungi</taxon>
        <taxon>Dikarya</taxon>
        <taxon>Ascomycota</taxon>
        <taxon>Pezizomycotina</taxon>
        <taxon>Sordariomycetes</taxon>
        <taxon>Sordariomycetidae</taxon>
        <taxon>Magnaporthales</taxon>
        <taxon>Pyriculariaceae</taxon>
        <taxon>Pyricularia</taxon>
    </lineage>
</organism>
<dbReference type="GeneID" id="41959364"/>
<evidence type="ECO:0000313" key="3">
    <source>
        <dbReference type="RefSeq" id="XP_030984413.1"/>
    </source>
</evidence>
<reference evidence="3" key="3">
    <citation type="submission" date="2025-08" db="UniProtKB">
        <authorList>
            <consortium name="RefSeq"/>
        </authorList>
    </citation>
    <scope>IDENTIFICATION</scope>
    <source>
        <strain evidence="3">NI907</strain>
    </source>
</reference>
<keyword evidence="2" id="KW-1185">Reference proteome</keyword>
<keyword evidence="1" id="KW-0732">Signal</keyword>
<dbReference type="RefSeq" id="XP_030984413.1">
    <property type="nucleotide sequence ID" value="XM_031124455.1"/>
</dbReference>
<reference evidence="3" key="2">
    <citation type="submission" date="2019-10" db="EMBL/GenBank/DDBJ databases">
        <authorList>
            <consortium name="NCBI Genome Project"/>
        </authorList>
    </citation>
    <scope>NUCLEOTIDE SEQUENCE</scope>
    <source>
        <strain evidence="3">NI907</strain>
    </source>
</reference>
<feature type="chain" id="PRO_5028006517" evidence="1">
    <location>
        <begin position="22"/>
        <end position="127"/>
    </location>
</feature>
<name>A0A6P8BB41_PYRGI</name>
<feature type="signal peptide" evidence="1">
    <location>
        <begin position="1"/>
        <end position="21"/>
    </location>
</feature>
<dbReference type="AlphaFoldDB" id="A0A6P8BB41"/>
<dbReference type="Proteomes" id="UP000515153">
    <property type="component" value="Unplaced"/>
</dbReference>
<gene>
    <name evidence="3" type="ORF">PgNI_04408</name>
</gene>
<evidence type="ECO:0000313" key="2">
    <source>
        <dbReference type="Proteomes" id="UP000515153"/>
    </source>
</evidence>
<accession>A0A6P8BB41</accession>
<proteinExistence type="predicted"/>
<protein>
    <submittedName>
        <fullName evidence="3">Uncharacterized protein</fullName>
    </submittedName>
</protein>